<accession>A0ACB7RRM9</accession>
<evidence type="ECO:0000313" key="2">
    <source>
        <dbReference type="Proteomes" id="UP000821845"/>
    </source>
</evidence>
<proteinExistence type="predicted"/>
<name>A0ACB7RRM9_HYAAI</name>
<evidence type="ECO:0000313" key="1">
    <source>
        <dbReference type="EMBL" id="KAH6925336.1"/>
    </source>
</evidence>
<protein>
    <submittedName>
        <fullName evidence="1">Uncharacterized protein</fullName>
    </submittedName>
</protein>
<organism evidence="1 2">
    <name type="scientific">Hyalomma asiaticum</name>
    <name type="common">Tick</name>
    <dbReference type="NCBI Taxonomy" id="266040"/>
    <lineage>
        <taxon>Eukaryota</taxon>
        <taxon>Metazoa</taxon>
        <taxon>Ecdysozoa</taxon>
        <taxon>Arthropoda</taxon>
        <taxon>Chelicerata</taxon>
        <taxon>Arachnida</taxon>
        <taxon>Acari</taxon>
        <taxon>Parasitiformes</taxon>
        <taxon>Ixodida</taxon>
        <taxon>Ixodoidea</taxon>
        <taxon>Ixodidae</taxon>
        <taxon>Hyalomminae</taxon>
        <taxon>Hyalomma</taxon>
    </lineage>
</organism>
<keyword evidence="2" id="KW-1185">Reference proteome</keyword>
<dbReference type="Proteomes" id="UP000821845">
    <property type="component" value="Chromosome 7"/>
</dbReference>
<gene>
    <name evidence="1" type="ORF">HPB50_003877</name>
</gene>
<comment type="caution">
    <text evidence="1">The sequence shown here is derived from an EMBL/GenBank/DDBJ whole genome shotgun (WGS) entry which is preliminary data.</text>
</comment>
<dbReference type="EMBL" id="CM023487">
    <property type="protein sequence ID" value="KAH6925336.1"/>
    <property type="molecule type" value="Genomic_DNA"/>
</dbReference>
<reference evidence="1" key="1">
    <citation type="submission" date="2020-05" db="EMBL/GenBank/DDBJ databases">
        <title>Large-scale comparative analyses of tick genomes elucidate their genetic diversity and vector capacities.</title>
        <authorList>
            <person name="Jia N."/>
            <person name="Wang J."/>
            <person name="Shi W."/>
            <person name="Du L."/>
            <person name="Sun Y."/>
            <person name="Zhan W."/>
            <person name="Jiang J."/>
            <person name="Wang Q."/>
            <person name="Zhang B."/>
            <person name="Ji P."/>
            <person name="Sakyi L.B."/>
            <person name="Cui X."/>
            <person name="Yuan T."/>
            <person name="Jiang B."/>
            <person name="Yang W."/>
            <person name="Lam T.T.-Y."/>
            <person name="Chang Q."/>
            <person name="Ding S."/>
            <person name="Wang X."/>
            <person name="Zhu J."/>
            <person name="Ruan X."/>
            <person name="Zhao L."/>
            <person name="Wei J."/>
            <person name="Que T."/>
            <person name="Du C."/>
            <person name="Cheng J."/>
            <person name="Dai P."/>
            <person name="Han X."/>
            <person name="Huang E."/>
            <person name="Gao Y."/>
            <person name="Liu J."/>
            <person name="Shao H."/>
            <person name="Ye R."/>
            <person name="Li L."/>
            <person name="Wei W."/>
            <person name="Wang X."/>
            <person name="Wang C."/>
            <person name="Yang T."/>
            <person name="Huo Q."/>
            <person name="Li W."/>
            <person name="Guo W."/>
            <person name="Chen H."/>
            <person name="Zhou L."/>
            <person name="Ni X."/>
            <person name="Tian J."/>
            <person name="Zhou Y."/>
            <person name="Sheng Y."/>
            <person name="Liu T."/>
            <person name="Pan Y."/>
            <person name="Xia L."/>
            <person name="Li J."/>
            <person name="Zhao F."/>
            <person name="Cao W."/>
        </authorList>
    </citation>
    <scope>NUCLEOTIDE SEQUENCE</scope>
    <source>
        <strain evidence="1">Hyas-2018</strain>
    </source>
</reference>
<sequence length="98" mass="11017">MLDVGLEFADCCLEERWISSSRRAERTHCLVLWDVLRSWYPSKYLSAVQENVVGASVIKLVGDADHKYQGAGASAENDEERCGLRAAARGFQTPWWIA</sequence>